<dbReference type="Proteomes" id="UP000270094">
    <property type="component" value="Unassembled WGS sequence"/>
</dbReference>
<keyword evidence="2" id="KW-0732">Signal</keyword>
<feature type="transmembrane region" description="Helical" evidence="1">
    <location>
        <begin position="63"/>
        <end position="83"/>
    </location>
</feature>
<dbReference type="AlphaFoldDB" id="A0A3P7J5T6"/>
<organism evidence="3 4">
    <name type="scientific">Strongylus vulgaris</name>
    <name type="common">Blood worm</name>
    <dbReference type="NCBI Taxonomy" id="40348"/>
    <lineage>
        <taxon>Eukaryota</taxon>
        <taxon>Metazoa</taxon>
        <taxon>Ecdysozoa</taxon>
        <taxon>Nematoda</taxon>
        <taxon>Chromadorea</taxon>
        <taxon>Rhabditida</taxon>
        <taxon>Rhabditina</taxon>
        <taxon>Rhabditomorpha</taxon>
        <taxon>Strongyloidea</taxon>
        <taxon>Strongylidae</taxon>
        <taxon>Strongylus</taxon>
    </lineage>
</organism>
<name>A0A3P7J5T6_STRVU</name>
<proteinExistence type="predicted"/>
<feature type="transmembrane region" description="Helical" evidence="1">
    <location>
        <begin position="89"/>
        <end position="112"/>
    </location>
</feature>
<reference evidence="3 4" key="1">
    <citation type="submission" date="2018-11" db="EMBL/GenBank/DDBJ databases">
        <authorList>
            <consortium name="Pathogen Informatics"/>
        </authorList>
    </citation>
    <scope>NUCLEOTIDE SEQUENCE [LARGE SCALE GENOMIC DNA]</scope>
</reference>
<evidence type="ECO:0000313" key="4">
    <source>
        <dbReference type="Proteomes" id="UP000270094"/>
    </source>
</evidence>
<keyword evidence="1" id="KW-0812">Transmembrane</keyword>
<evidence type="ECO:0000313" key="3">
    <source>
        <dbReference type="EMBL" id="VDM80760.1"/>
    </source>
</evidence>
<evidence type="ECO:0000256" key="2">
    <source>
        <dbReference type="SAM" id="SignalP"/>
    </source>
</evidence>
<accession>A0A3P7J5T6</accession>
<keyword evidence="1" id="KW-0472">Membrane</keyword>
<sequence length="128" mass="14557">MHYGKDFLLKNAYLLLCRICSAIHVSTPMLATIERSLGRKYSDFFGQDPSIIRLFLCKIQKGFALSVSLLVLAINFYFLYAWVDEHLGLTLLSVSLTLLLALAYITFILFLVSNCFTKLLCNQMPSYS</sequence>
<evidence type="ECO:0000256" key="1">
    <source>
        <dbReference type="SAM" id="Phobius"/>
    </source>
</evidence>
<feature type="signal peptide" evidence="2">
    <location>
        <begin position="1"/>
        <end position="22"/>
    </location>
</feature>
<feature type="chain" id="PRO_5018304637" evidence="2">
    <location>
        <begin position="23"/>
        <end position="128"/>
    </location>
</feature>
<protein>
    <submittedName>
        <fullName evidence="3">Uncharacterized protein</fullName>
    </submittedName>
</protein>
<gene>
    <name evidence="3" type="ORF">SVUK_LOCUS15758</name>
</gene>
<dbReference type="EMBL" id="UYYB01109911">
    <property type="protein sequence ID" value="VDM80760.1"/>
    <property type="molecule type" value="Genomic_DNA"/>
</dbReference>
<keyword evidence="1" id="KW-1133">Transmembrane helix</keyword>
<keyword evidence="4" id="KW-1185">Reference proteome</keyword>